<dbReference type="AlphaFoldDB" id="A0A0S4SW48"/>
<evidence type="ECO:0000313" key="2">
    <source>
        <dbReference type="Proteomes" id="UP000052237"/>
    </source>
</evidence>
<dbReference type="RefSeq" id="WP_155589537.1">
    <property type="nucleotide sequence ID" value="NZ_FAVB01000009.1"/>
</dbReference>
<name>A0A0S4SW48_CAMHY</name>
<organism evidence="1 2">
    <name type="scientific">Campylobacter hyointestinalis subsp. hyointestinalis</name>
    <dbReference type="NCBI Taxonomy" id="91352"/>
    <lineage>
        <taxon>Bacteria</taxon>
        <taxon>Pseudomonadati</taxon>
        <taxon>Campylobacterota</taxon>
        <taxon>Epsilonproteobacteria</taxon>
        <taxon>Campylobacterales</taxon>
        <taxon>Campylobacteraceae</taxon>
        <taxon>Campylobacter</taxon>
    </lineage>
</organism>
<comment type="caution">
    <text evidence="1">The sequence shown here is derived from an EMBL/GenBank/DDBJ whole genome shotgun (WGS) entry which is preliminary data.</text>
</comment>
<accession>A0A0S4SW48</accession>
<protein>
    <submittedName>
        <fullName evidence="1">Uncharacterized protein</fullName>
    </submittedName>
</protein>
<reference evidence="1 2" key="1">
    <citation type="submission" date="2015-11" db="EMBL/GenBank/DDBJ databases">
        <authorList>
            <consortium name="Pathogen Informatics"/>
        </authorList>
    </citation>
    <scope>NUCLEOTIDE SEQUENCE [LARGE SCALE GENOMIC DNA]</scope>
    <source>
        <strain evidence="1 2">006A-0059</strain>
    </source>
</reference>
<dbReference type="EMBL" id="FAVB01000009">
    <property type="protein sequence ID" value="CUU90486.1"/>
    <property type="molecule type" value="Genomic_DNA"/>
</dbReference>
<keyword evidence="2" id="KW-1185">Reference proteome</keyword>
<dbReference type="Proteomes" id="UP000052237">
    <property type="component" value="Unassembled WGS sequence"/>
</dbReference>
<proteinExistence type="predicted"/>
<evidence type="ECO:0000313" key="1">
    <source>
        <dbReference type="EMBL" id="CUU90486.1"/>
    </source>
</evidence>
<gene>
    <name evidence="1" type="ORF">ERS686654_02122</name>
</gene>
<sequence>MIQKYIRIKILKEDLILLEDALKISKSFNETISIKKNIKRIKKQISSLEREYQC</sequence>